<name>A0A5C4MAM9_9ACTN</name>
<dbReference type="Proteomes" id="UP000306740">
    <property type="component" value="Unassembled WGS sequence"/>
</dbReference>
<protein>
    <submittedName>
        <fullName evidence="2">Uncharacterized protein</fullName>
    </submittedName>
</protein>
<dbReference type="AlphaFoldDB" id="A0A5C4MAM9"/>
<proteinExistence type="predicted"/>
<organism evidence="2 3">
    <name type="scientific">Mumia zhuanghuii</name>
    <dbReference type="NCBI Taxonomy" id="2585211"/>
    <lineage>
        <taxon>Bacteria</taxon>
        <taxon>Bacillati</taxon>
        <taxon>Actinomycetota</taxon>
        <taxon>Actinomycetes</taxon>
        <taxon>Propionibacteriales</taxon>
        <taxon>Nocardioidaceae</taxon>
        <taxon>Mumia</taxon>
    </lineage>
</organism>
<comment type="caution">
    <text evidence="2">The sequence shown here is derived from an EMBL/GenBank/DDBJ whole genome shotgun (WGS) entry which is preliminary data.</text>
</comment>
<evidence type="ECO:0000313" key="1">
    <source>
        <dbReference type="EMBL" id="TNC29387.1"/>
    </source>
</evidence>
<dbReference type="OrthoDB" id="569152at2"/>
<sequence length="416" mass="45566">MNEHRLIAEELERQLGHWVGAAQCFIDAEEFASRAAWESLERSIGLPVRTQLARTVEELLANGRTTVGVVRASRMNPAALPEAHAAVQQFRRRYVQVETTLDFFGQAVNTRTSAHLRTALQFLDTVAYQSIERVLRPLGLPVPPVLTYLGEGLGASILRVGIRLWAPGAVNPVAAIKIVRHNLYRPTSLFHETGHQVAHLTGWNDALGRALGEALGDDPALRAMWQPWGSEIAADVYAFAFTGFASVAALHDVVGDERTLFRWPLGDPHPIGWLRTLLGCAMCRHAYGPGPWDRLERAVVTTYPPTRAEASTAPLLVRSRARMDAIAGACLETKVPGFRDRPVTAVVDPGTVSPSALAAFERATGPALWTSPHWRATEGIRLVALAGLREAENPERAGEWISRARTWMTGERSVAA</sequence>
<dbReference type="RefSeq" id="WP_139107129.1">
    <property type="nucleotide sequence ID" value="NZ_VDFR01000186.1"/>
</dbReference>
<reference evidence="2 3" key="1">
    <citation type="submission" date="2019-05" db="EMBL/GenBank/DDBJ databases">
        <title>Mumia sp. nov., isolated from the intestinal contents of plateau pika (Ochotona curzoniae) in the Qinghai-Tibet plateau of China.</title>
        <authorList>
            <person name="Tian Z."/>
        </authorList>
    </citation>
    <scope>NUCLEOTIDE SEQUENCE [LARGE SCALE GENOMIC DNA]</scope>
    <source>
        <strain evidence="3">527</strain>
        <strain evidence="2">Z527</strain>
    </source>
</reference>
<gene>
    <name evidence="2" type="ORF">FHE65_30065</name>
    <name evidence="1" type="ORF">FHE65_33540</name>
</gene>
<evidence type="ECO:0000313" key="3">
    <source>
        <dbReference type="Proteomes" id="UP000306740"/>
    </source>
</evidence>
<dbReference type="EMBL" id="VDFR01000230">
    <property type="protein sequence ID" value="TNC29387.1"/>
    <property type="molecule type" value="Genomic_DNA"/>
</dbReference>
<evidence type="ECO:0000313" key="2">
    <source>
        <dbReference type="EMBL" id="TNC32836.1"/>
    </source>
</evidence>
<accession>A0A5C4MAM9</accession>
<dbReference type="EMBL" id="VDFR01000186">
    <property type="protein sequence ID" value="TNC32836.1"/>
    <property type="molecule type" value="Genomic_DNA"/>
</dbReference>